<dbReference type="GO" id="GO:0009097">
    <property type="term" value="P:isoleucine biosynthetic process"/>
    <property type="evidence" value="ECO:0007669"/>
    <property type="project" value="TreeGrafter"/>
</dbReference>
<evidence type="ECO:0000256" key="3">
    <source>
        <dbReference type="ARBA" id="ARBA00023239"/>
    </source>
</evidence>
<dbReference type="GO" id="GO:0006567">
    <property type="term" value="P:L-threonine catabolic process"/>
    <property type="evidence" value="ECO:0007669"/>
    <property type="project" value="TreeGrafter"/>
</dbReference>
<feature type="domain" description="Tryptophan synthase beta chain-like PALP" evidence="4">
    <location>
        <begin position="62"/>
        <end position="352"/>
    </location>
</feature>
<sequence length="369" mass="39719">MRGYFVCSECGATYGFTDIRQGFRCAKCGGVLDVKGFERVWSPAGSGISRYSSMLALTPVKSLGEGCTPLVAMEWRGLRIYLKLEHLNPSGSFKDRGTAMAISHAYRLGIDRVVEDTSGNTGISVAMYSRALGIRACIAMPRDAPEGKKLAIRLFGGEVIEASSRAEATAIAIDLTTKHGYYYIDHLSSPLYIEGYRTIAYEVFERIGVPDAMIVPAGSCGLLIGTYRGFEDLYRLGFARRLPRVVAVQGVEVAPLYEKVYGGKPGGGSSRIADGIRVPNPPRLAEAVDIVRSSGGRVVLVDDNEIVHALRELIDMGFVVEPTSATVYAALIKVVDDLKSLGVESVLLVLTGSGLKMLDKLYGLLTSSG</sequence>
<dbReference type="InterPro" id="IPR001926">
    <property type="entry name" value="TrpB-like_PALP"/>
</dbReference>
<protein>
    <submittedName>
        <fullName evidence="5">Pyridoxal-phosphate dependent enzyme</fullName>
    </submittedName>
</protein>
<gene>
    <name evidence="5" type="ORF">EYH02_06380</name>
</gene>
<organism evidence="5 6">
    <name type="scientific">Ignisphaera aggregans</name>
    <dbReference type="NCBI Taxonomy" id="334771"/>
    <lineage>
        <taxon>Archaea</taxon>
        <taxon>Thermoproteota</taxon>
        <taxon>Thermoprotei</taxon>
        <taxon>Desulfurococcales</taxon>
        <taxon>Desulfurococcaceae</taxon>
        <taxon>Ignisphaera</taxon>
    </lineage>
</organism>
<dbReference type="GO" id="GO:0003941">
    <property type="term" value="F:L-serine ammonia-lyase activity"/>
    <property type="evidence" value="ECO:0007669"/>
    <property type="project" value="TreeGrafter"/>
</dbReference>
<evidence type="ECO:0000256" key="2">
    <source>
        <dbReference type="ARBA" id="ARBA00022898"/>
    </source>
</evidence>
<name>A0A833DTU9_9CREN</name>
<dbReference type="InterPro" id="IPR036052">
    <property type="entry name" value="TrpB-like_PALP_sf"/>
</dbReference>
<accession>A0A833DTU9</accession>
<dbReference type="AlphaFoldDB" id="A0A833DTU9"/>
<evidence type="ECO:0000313" key="5">
    <source>
        <dbReference type="EMBL" id="HIP57667.1"/>
    </source>
</evidence>
<dbReference type="Proteomes" id="UP000605805">
    <property type="component" value="Unassembled WGS sequence"/>
</dbReference>
<comment type="cofactor">
    <cofactor evidence="1">
        <name>pyridoxal 5'-phosphate</name>
        <dbReference type="ChEBI" id="CHEBI:597326"/>
    </cofactor>
</comment>
<dbReference type="GO" id="GO:0004794">
    <property type="term" value="F:threonine deaminase activity"/>
    <property type="evidence" value="ECO:0007669"/>
    <property type="project" value="TreeGrafter"/>
</dbReference>
<dbReference type="EMBL" id="DQTV01000127">
    <property type="protein sequence ID" value="HIP57667.1"/>
    <property type="molecule type" value="Genomic_DNA"/>
</dbReference>
<dbReference type="SUPFAM" id="SSF53686">
    <property type="entry name" value="Tryptophan synthase beta subunit-like PLP-dependent enzymes"/>
    <property type="match status" value="1"/>
</dbReference>
<evidence type="ECO:0000259" key="4">
    <source>
        <dbReference type="Pfam" id="PF00291"/>
    </source>
</evidence>
<evidence type="ECO:0000313" key="6">
    <source>
        <dbReference type="Proteomes" id="UP000605805"/>
    </source>
</evidence>
<dbReference type="GO" id="GO:0006565">
    <property type="term" value="P:L-serine catabolic process"/>
    <property type="evidence" value="ECO:0007669"/>
    <property type="project" value="TreeGrafter"/>
</dbReference>
<dbReference type="PANTHER" id="PTHR48078">
    <property type="entry name" value="THREONINE DEHYDRATASE, MITOCHONDRIAL-RELATED"/>
    <property type="match status" value="1"/>
</dbReference>
<dbReference type="Gene3D" id="3.40.50.1100">
    <property type="match status" value="2"/>
</dbReference>
<reference evidence="5" key="1">
    <citation type="journal article" date="2020" name="ISME J.">
        <title>Gammaproteobacteria mediating utilization of methyl-, sulfur- and petroleum organic compounds in deep ocean hydrothermal plumes.</title>
        <authorList>
            <person name="Zhou Z."/>
            <person name="Liu Y."/>
            <person name="Pan J."/>
            <person name="Cron B.R."/>
            <person name="Toner B.M."/>
            <person name="Anantharaman K."/>
            <person name="Breier J.A."/>
            <person name="Dick G.J."/>
            <person name="Li M."/>
        </authorList>
    </citation>
    <scope>NUCLEOTIDE SEQUENCE</scope>
    <source>
        <strain evidence="5">SZUA-1435</strain>
    </source>
</reference>
<evidence type="ECO:0000256" key="1">
    <source>
        <dbReference type="ARBA" id="ARBA00001933"/>
    </source>
</evidence>
<keyword evidence="3" id="KW-0456">Lyase</keyword>
<keyword evidence="2" id="KW-0663">Pyridoxal phosphate</keyword>
<dbReference type="Pfam" id="PF00291">
    <property type="entry name" value="PALP"/>
    <property type="match status" value="1"/>
</dbReference>
<proteinExistence type="predicted"/>
<dbReference type="PANTHER" id="PTHR48078:SF6">
    <property type="entry name" value="L-THREONINE DEHYDRATASE CATABOLIC TDCB"/>
    <property type="match status" value="1"/>
</dbReference>
<comment type="caution">
    <text evidence="5">The sequence shown here is derived from an EMBL/GenBank/DDBJ whole genome shotgun (WGS) entry which is preliminary data.</text>
</comment>
<dbReference type="InterPro" id="IPR050147">
    <property type="entry name" value="Ser/Thr_Dehydratase"/>
</dbReference>